<dbReference type="SUPFAM" id="SSF57850">
    <property type="entry name" value="RING/U-box"/>
    <property type="match status" value="1"/>
</dbReference>
<dbReference type="InterPro" id="IPR013083">
    <property type="entry name" value="Znf_RING/FYVE/PHD"/>
</dbReference>
<dbReference type="Gene3D" id="3.30.40.10">
    <property type="entry name" value="Zinc/RING finger domain, C3HC4 (zinc finger)"/>
    <property type="match status" value="1"/>
</dbReference>
<dbReference type="Proteomes" id="UP000033393">
    <property type="component" value="Unassembled WGS sequence"/>
</dbReference>
<reference evidence="1 2" key="1">
    <citation type="submission" date="2015-02" db="EMBL/GenBank/DDBJ databases">
        <authorList>
            <person name="Ju K.-S."/>
            <person name="Doroghazi J.R."/>
            <person name="Metcalf W."/>
        </authorList>
    </citation>
    <scope>NUCLEOTIDE SEQUENCE [LARGE SCALE GENOMIC DNA]</scope>
    <source>
        <strain evidence="1 2">NRRL B-16140</strain>
    </source>
</reference>
<dbReference type="RefSeq" id="WP_045316673.1">
    <property type="nucleotide sequence ID" value="NZ_JYJG01000364.1"/>
</dbReference>
<gene>
    <name evidence="1" type="ORF">UK23_38260</name>
</gene>
<accession>A0A0F0GF36</accession>
<sequence length="369" mass="40895">MTTPNYDMTCPICVEQRPVTAVDAQCTGRMCLPCLEMLVEQSTVPTAVATASDDEAEWGQLPAAPSCPFCRAELDRAVLAQLGVAAPLLDAAFSADRSAYYYRYVGDDWQAYVTRPFLDEAGSMPVLDPARLPVVYGDHLFMPGANEALAREVDDYNTALRAFYDAVTGATPPPAEDIERYVLYFGALATRITAWCERRAEVADLFLDASATPDTVAVAHREQFGAMRLVCMRFALVTEDQVPSVVALLRETPCVRLNVPDLRPHSHTLGPSTAWFDLATSVAELNEHLAEVWTALQDFGARWTPETDREPVFETLRAIDEAYAREAMEELESLLWCCAVVRQENSHLREQMNVVRELLGIEDVVAPLV</sequence>
<keyword evidence="2" id="KW-1185">Reference proteome</keyword>
<dbReference type="EMBL" id="JYJG01000364">
    <property type="protein sequence ID" value="KJK42184.1"/>
    <property type="molecule type" value="Genomic_DNA"/>
</dbReference>
<organism evidence="1 2">
    <name type="scientific">Lentzea aerocolonigenes</name>
    <name type="common">Lechevalieria aerocolonigenes</name>
    <name type="synonym">Saccharothrix aerocolonigenes</name>
    <dbReference type="NCBI Taxonomy" id="68170"/>
    <lineage>
        <taxon>Bacteria</taxon>
        <taxon>Bacillati</taxon>
        <taxon>Actinomycetota</taxon>
        <taxon>Actinomycetes</taxon>
        <taxon>Pseudonocardiales</taxon>
        <taxon>Pseudonocardiaceae</taxon>
        <taxon>Lentzea</taxon>
    </lineage>
</organism>
<name>A0A0F0GF36_LENAE</name>
<comment type="caution">
    <text evidence="1">The sequence shown here is derived from an EMBL/GenBank/DDBJ whole genome shotgun (WGS) entry which is preliminary data.</text>
</comment>
<evidence type="ECO:0000313" key="1">
    <source>
        <dbReference type="EMBL" id="KJK42184.1"/>
    </source>
</evidence>
<proteinExistence type="predicted"/>
<evidence type="ECO:0008006" key="3">
    <source>
        <dbReference type="Google" id="ProtNLM"/>
    </source>
</evidence>
<dbReference type="PATRIC" id="fig|68170.10.peg.9934"/>
<dbReference type="AlphaFoldDB" id="A0A0F0GF36"/>
<evidence type="ECO:0000313" key="2">
    <source>
        <dbReference type="Proteomes" id="UP000033393"/>
    </source>
</evidence>
<protein>
    <recommendedName>
        <fullName evidence="3">RING-type domain-containing protein</fullName>
    </recommendedName>
</protein>